<dbReference type="SMART" id="SM00507">
    <property type="entry name" value="HNHc"/>
    <property type="match status" value="1"/>
</dbReference>
<evidence type="ECO:0000256" key="4">
    <source>
        <dbReference type="ARBA" id="ARBA00022840"/>
    </source>
</evidence>
<dbReference type="Pfam" id="PF04851">
    <property type="entry name" value="ResIII"/>
    <property type="match status" value="1"/>
</dbReference>
<dbReference type="InterPro" id="IPR006935">
    <property type="entry name" value="Helicase/UvrB_N"/>
</dbReference>
<dbReference type="GeneID" id="12510675"/>
<dbReference type="Pfam" id="PF00271">
    <property type="entry name" value="Helicase_C"/>
    <property type="match status" value="1"/>
</dbReference>
<keyword evidence="8" id="KW-1185">Reference proteome</keyword>
<dbReference type="GO" id="GO:0003677">
    <property type="term" value="F:DNA binding"/>
    <property type="evidence" value="ECO:0007669"/>
    <property type="project" value="InterPro"/>
</dbReference>
<dbReference type="SUPFAM" id="SSF52540">
    <property type="entry name" value="P-loop containing nucleoside triphosphate hydrolases"/>
    <property type="match status" value="1"/>
</dbReference>
<dbReference type="GO" id="GO:0016787">
    <property type="term" value="F:hydrolase activity"/>
    <property type="evidence" value="ECO:0007669"/>
    <property type="project" value="UniProtKB-KW"/>
</dbReference>
<keyword evidence="4" id="KW-0067">ATP-binding</keyword>
<dbReference type="GO" id="GO:0005524">
    <property type="term" value="F:ATP binding"/>
    <property type="evidence" value="ECO:0007669"/>
    <property type="project" value="UniProtKB-KW"/>
</dbReference>
<dbReference type="Gene3D" id="1.10.30.50">
    <property type="match status" value="1"/>
</dbReference>
<keyword evidence="2" id="KW-0378">Hydrolase</keyword>
<evidence type="ECO:0000256" key="2">
    <source>
        <dbReference type="ARBA" id="ARBA00022801"/>
    </source>
</evidence>
<dbReference type="KEGG" id="mhi:Mhar_1506"/>
<dbReference type="STRING" id="1110509.Mhar_1506"/>
<dbReference type="Pfam" id="PF01844">
    <property type="entry name" value="HNH"/>
    <property type="match status" value="1"/>
</dbReference>
<dbReference type="InterPro" id="IPR001650">
    <property type="entry name" value="Helicase_C-like"/>
</dbReference>
<dbReference type="PROSITE" id="PS51192">
    <property type="entry name" value="HELICASE_ATP_BIND_1"/>
    <property type="match status" value="1"/>
</dbReference>
<organism evidence="7 8">
    <name type="scientific">Methanothrix harundinacea (strain 6Ac)</name>
    <name type="common">Methanosaeta harundinacea</name>
    <dbReference type="NCBI Taxonomy" id="1110509"/>
    <lineage>
        <taxon>Archaea</taxon>
        <taxon>Methanobacteriati</taxon>
        <taxon>Methanobacteriota</taxon>
        <taxon>Stenosarchaea group</taxon>
        <taxon>Methanomicrobia</taxon>
        <taxon>Methanotrichales</taxon>
        <taxon>Methanotrichaceae</taxon>
        <taxon>Methanothrix</taxon>
    </lineage>
</organism>
<dbReference type="PANTHER" id="PTHR11274">
    <property type="entry name" value="RAD25/XP-B DNA REPAIR HELICASE"/>
    <property type="match status" value="1"/>
</dbReference>
<dbReference type="RefSeq" id="WP_014587054.1">
    <property type="nucleotide sequence ID" value="NC_017527.1"/>
</dbReference>
<sequence length="926" mass="105900">MTDAPNYCIRYDLSKARKSNSSKIPASHQSAAIDKLYRWYEGNPEPQAGAILVLPTGGGKTFTAVRFLCKTALSDGYKVLWLAHTHHLLEQAFKSLEEDIGQIAEPRGSLKVRVVSGTKDHYPVYEIKPDDDVVIATLQTIAKAHKEHHRALEAFLKSAGKKLFVVFDEAHHAPAPSYRKLIQSLRDKIPRMYVLGLTATPSYTDKGREGWLSELFPQGIVYQVSPQKLMAEGILAEPVSEQHQTNFEPDFDEREYQKWIGTFRDIPEDIIEQLAENRARNEYIGATYVGNRKKYGKTIIFADRWYQCEAIAEYLEKRGVNAGSVYSHVTRGVNKKSADENNRRVLEAFKAGKLDVILNVRMLTEGTDLPDAESAFITRQTTSRNLLTQMVGRALRGPKFGGTEKAHLVFFTDNWQQLINWAEYEMPDGGISGKEPKPGERPPLQYISIELIRKLAIQIDSGLNVNATPFLQLLPAGWYLVDYTAQLNGSDNLEPVKRLVMVFDHEKDGYENLVNGLHDKDLAEFENESVQFEDVSDLVEAQKVEFFREPQRHFGSNMDQDVFSILRHMAQNRSPPRFFPFKERENHDLDQIAKEHIERDTGPTRLNQDLQREYSRYDRYWNVIYPSYGHFKSQYDGCANRILNPPSPQKYTGEIDDNLPVLLTEEEKIKIKERDEYTCLCCGTTKRSFLQVDHIDPRYLGGSNNPENLQTLCGECNNKKRTDTITFRDHKTKLTEPPEGLPAIEVPAYLSDEDLKGWIEFAQRTINFFYNCGAVKTIMISEIRPCYYQWEVRLHYGNNPKWLKPHLSELVTRICGSLESNKCGSPYKPSKIAVVSEDRKNENKSYPHSVEAAQWIKDKLTGKVETAEDMNFVGSIDSNKYHLPSCGWAKKIPLEDLISFPNAEAAKSLGYIPCRVCEPNKRRMRN</sequence>
<dbReference type="OrthoDB" id="11644at2157"/>
<name>G7WP29_METH6</name>
<protein>
    <submittedName>
        <fullName evidence="7">Putative helicase</fullName>
    </submittedName>
</protein>
<dbReference type="InterPro" id="IPR003615">
    <property type="entry name" value="HNH_nuc"/>
</dbReference>
<evidence type="ECO:0000313" key="7">
    <source>
        <dbReference type="EMBL" id="AET64870.1"/>
    </source>
</evidence>
<keyword evidence="1" id="KW-0547">Nucleotide-binding</keyword>
<gene>
    <name evidence="7" type="ordered locus">Mhar_1506</name>
</gene>
<dbReference type="AlphaFoldDB" id="G7WP29"/>
<proteinExistence type="predicted"/>
<keyword evidence="3 7" id="KW-0347">Helicase</keyword>
<dbReference type="Proteomes" id="UP000005877">
    <property type="component" value="Chromosome"/>
</dbReference>
<feature type="domain" description="Helicase ATP-binding" evidence="5">
    <location>
        <begin position="41"/>
        <end position="219"/>
    </location>
</feature>
<dbReference type="SUPFAM" id="SSF57884">
    <property type="entry name" value="Ada DNA repair protein, N-terminal domain (N-Ada 10)"/>
    <property type="match status" value="1"/>
</dbReference>
<evidence type="ECO:0000256" key="3">
    <source>
        <dbReference type="ARBA" id="ARBA00022806"/>
    </source>
</evidence>
<evidence type="ECO:0000313" key="8">
    <source>
        <dbReference type="Proteomes" id="UP000005877"/>
    </source>
</evidence>
<dbReference type="GO" id="GO:0140097">
    <property type="term" value="F:catalytic activity, acting on DNA"/>
    <property type="evidence" value="ECO:0007669"/>
    <property type="project" value="UniProtKB-ARBA"/>
</dbReference>
<dbReference type="Gene3D" id="3.40.50.300">
    <property type="entry name" value="P-loop containing nucleotide triphosphate hydrolases"/>
    <property type="match status" value="2"/>
</dbReference>
<dbReference type="InterPro" id="IPR050615">
    <property type="entry name" value="ATP-dep_DNA_Helicase"/>
</dbReference>
<evidence type="ECO:0000259" key="5">
    <source>
        <dbReference type="PROSITE" id="PS51192"/>
    </source>
</evidence>
<dbReference type="Gene3D" id="3.40.10.10">
    <property type="entry name" value="DNA Methylphosphotriester Repair Domain"/>
    <property type="match status" value="1"/>
</dbReference>
<dbReference type="CDD" id="cd00085">
    <property type="entry name" value="HNHc"/>
    <property type="match status" value="1"/>
</dbReference>
<feature type="domain" description="Helicase C-terminal" evidence="6">
    <location>
        <begin position="266"/>
        <end position="444"/>
    </location>
</feature>
<dbReference type="InterPro" id="IPR027417">
    <property type="entry name" value="P-loop_NTPase"/>
</dbReference>
<dbReference type="PANTHER" id="PTHR11274:SF0">
    <property type="entry name" value="GENERAL TRANSCRIPTION AND DNA REPAIR FACTOR IIH HELICASE SUBUNIT XPB"/>
    <property type="match status" value="1"/>
</dbReference>
<dbReference type="PATRIC" id="fig|1110509.7.peg.1681"/>
<dbReference type="PROSITE" id="PS51194">
    <property type="entry name" value="HELICASE_CTER"/>
    <property type="match status" value="1"/>
</dbReference>
<dbReference type="HOGENOM" id="CLU_014233_0_0_2"/>
<dbReference type="InterPro" id="IPR002711">
    <property type="entry name" value="HNH"/>
</dbReference>
<dbReference type="GO" id="GO:0004519">
    <property type="term" value="F:endonuclease activity"/>
    <property type="evidence" value="ECO:0007669"/>
    <property type="project" value="InterPro"/>
</dbReference>
<dbReference type="InterPro" id="IPR035451">
    <property type="entry name" value="Ada-like_dom_sf"/>
</dbReference>
<evidence type="ECO:0000256" key="1">
    <source>
        <dbReference type="ARBA" id="ARBA00022741"/>
    </source>
</evidence>
<evidence type="ECO:0000259" key="6">
    <source>
        <dbReference type="PROSITE" id="PS51194"/>
    </source>
</evidence>
<dbReference type="SMART" id="SM00487">
    <property type="entry name" value="DEXDc"/>
    <property type="match status" value="1"/>
</dbReference>
<dbReference type="InterPro" id="IPR014001">
    <property type="entry name" value="Helicase_ATP-bd"/>
</dbReference>
<dbReference type="GO" id="GO:0004386">
    <property type="term" value="F:helicase activity"/>
    <property type="evidence" value="ECO:0007669"/>
    <property type="project" value="UniProtKB-KW"/>
</dbReference>
<reference evidence="7 8" key="1">
    <citation type="journal article" date="2012" name="PLoS ONE">
        <title>The genome characteristics and predicted function of methyl-group oxidation pathway in the obligate aceticlastic methanogens, Methanosaeta spp.</title>
        <authorList>
            <person name="Zhu J."/>
            <person name="Zheng H."/>
            <person name="Ai G."/>
            <person name="Zhang G."/>
            <person name="Liu D."/>
            <person name="Liu X."/>
            <person name="Dong X."/>
        </authorList>
    </citation>
    <scope>NUCLEOTIDE SEQUENCE [LARGE SCALE GENOMIC DNA]</scope>
    <source>
        <strain evidence="7 8">6Ac</strain>
    </source>
</reference>
<accession>G7WP29</accession>
<dbReference type="SMART" id="SM00490">
    <property type="entry name" value="HELICc"/>
    <property type="match status" value="1"/>
</dbReference>
<dbReference type="EMBL" id="CP003117">
    <property type="protein sequence ID" value="AET64870.1"/>
    <property type="molecule type" value="Genomic_DNA"/>
</dbReference>
<dbReference type="GO" id="GO:0008270">
    <property type="term" value="F:zinc ion binding"/>
    <property type="evidence" value="ECO:0007669"/>
    <property type="project" value="InterPro"/>
</dbReference>